<dbReference type="Proteomes" id="UP000267585">
    <property type="component" value="Unassembled WGS sequence"/>
</dbReference>
<dbReference type="EMBL" id="RQPJ01000001">
    <property type="protein sequence ID" value="RTE55216.1"/>
    <property type="molecule type" value="Genomic_DNA"/>
</dbReference>
<reference evidence="9 10" key="1">
    <citation type="submission" date="2018-11" db="EMBL/GenBank/DDBJ databases">
        <title>Arenibacter aquaticus sp.nov., a marine bacterium isolated from surface seawater in the South China Sea.</title>
        <authorList>
            <person name="Guo J."/>
            <person name="Sun J."/>
        </authorList>
    </citation>
    <scope>NUCLEOTIDE SEQUENCE [LARGE SCALE GENOMIC DNA]</scope>
    <source>
        <strain evidence="9 10">GUO666</strain>
    </source>
</reference>
<evidence type="ECO:0000256" key="5">
    <source>
        <dbReference type="ARBA" id="ARBA00022692"/>
    </source>
</evidence>
<feature type="transmembrane region" description="Helical" evidence="8">
    <location>
        <begin position="278"/>
        <end position="304"/>
    </location>
</feature>
<evidence type="ECO:0000256" key="8">
    <source>
        <dbReference type="SAM" id="Phobius"/>
    </source>
</evidence>
<evidence type="ECO:0000256" key="7">
    <source>
        <dbReference type="ARBA" id="ARBA00023136"/>
    </source>
</evidence>
<dbReference type="RefSeq" id="WP_126160519.1">
    <property type="nucleotide sequence ID" value="NZ_RQPJ01000001.1"/>
</dbReference>
<keyword evidence="4" id="KW-1003">Cell membrane</keyword>
<sequence length="354" mass="40422">MDTYFSQGDYNSTGIQFFFALMLKPIAAFFERIVGNRILAIFTAYILAVTPLFLLLFFFFNQTRILFSGLPSFRERLNKVVESITDWTDQKFNLDAEATSTWVSERVLAASDISMDLVGDSLQSTTNVLVNMVLIALITYFLLLYRSSIKNFILVQVQEQNREALEQLLGKLQNLTKRYMIGQGLVIIVLGLLIGSGLWLIGVPYPFFWGFLAGFFEIVPYVGTSIGGLLPFFYMLMVSETLWQPFAVVGLYILVQQIEGNLISPNIMGQSIRINPLFIILGLFIGGIMWGIAGMILVLPILAISKEVFRSFEITEPFSYLMEDGLARNKDVFLQKFDQEKYRIFNFFFQERKP</sequence>
<dbReference type="Pfam" id="PF01594">
    <property type="entry name" value="AI-2E_transport"/>
    <property type="match status" value="1"/>
</dbReference>
<evidence type="ECO:0000256" key="4">
    <source>
        <dbReference type="ARBA" id="ARBA00022475"/>
    </source>
</evidence>
<evidence type="ECO:0000256" key="3">
    <source>
        <dbReference type="ARBA" id="ARBA00022448"/>
    </source>
</evidence>
<evidence type="ECO:0000256" key="6">
    <source>
        <dbReference type="ARBA" id="ARBA00022989"/>
    </source>
</evidence>
<evidence type="ECO:0000313" key="10">
    <source>
        <dbReference type="Proteomes" id="UP000267585"/>
    </source>
</evidence>
<dbReference type="PANTHER" id="PTHR21716:SF53">
    <property type="entry name" value="PERMEASE PERM-RELATED"/>
    <property type="match status" value="1"/>
</dbReference>
<comment type="caution">
    <text evidence="9">The sequence shown here is derived from an EMBL/GenBank/DDBJ whole genome shotgun (WGS) entry which is preliminary data.</text>
</comment>
<keyword evidence="5 8" id="KW-0812">Transmembrane</keyword>
<protein>
    <submittedName>
        <fullName evidence="9">AI-2E family transporter</fullName>
    </submittedName>
</protein>
<dbReference type="AlphaFoldDB" id="A0A430K808"/>
<name>A0A430K808_9FLAO</name>
<proteinExistence type="inferred from homology"/>
<dbReference type="GO" id="GO:0005886">
    <property type="term" value="C:plasma membrane"/>
    <property type="evidence" value="ECO:0007669"/>
    <property type="project" value="UniProtKB-SubCell"/>
</dbReference>
<evidence type="ECO:0000256" key="2">
    <source>
        <dbReference type="ARBA" id="ARBA00009773"/>
    </source>
</evidence>
<evidence type="ECO:0000256" key="1">
    <source>
        <dbReference type="ARBA" id="ARBA00004651"/>
    </source>
</evidence>
<dbReference type="OrthoDB" id="9793390at2"/>
<evidence type="ECO:0000313" key="9">
    <source>
        <dbReference type="EMBL" id="RTE55216.1"/>
    </source>
</evidence>
<comment type="subcellular location">
    <subcellularLocation>
        <location evidence="1">Cell membrane</location>
        <topology evidence="1">Multi-pass membrane protein</topology>
    </subcellularLocation>
</comment>
<gene>
    <name evidence="9" type="ORF">EHW67_01225</name>
</gene>
<dbReference type="PANTHER" id="PTHR21716">
    <property type="entry name" value="TRANSMEMBRANE PROTEIN"/>
    <property type="match status" value="1"/>
</dbReference>
<keyword evidence="10" id="KW-1185">Reference proteome</keyword>
<feature type="transmembrane region" description="Helical" evidence="8">
    <location>
        <begin position="207"/>
        <end position="234"/>
    </location>
</feature>
<feature type="transmembrane region" description="Helical" evidence="8">
    <location>
        <begin position="179"/>
        <end position="201"/>
    </location>
</feature>
<comment type="similarity">
    <text evidence="2">Belongs to the autoinducer-2 exporter (AI-2E) (TC 2.A.86) family.</text>
</comment>
<keyword evidence="7 8" id="KW-0472">Membrane</keyword>
<keyword evidence="6 8" id="KW-1133">Transmembrane helix</keyword>
<keyword evidence="3" id="KW-0813">Transport</keyword>
<organism evidence="9 10">
    <name type="scientific">Arenibacter aquaticus</name>
    <dbReference type="NCBI Taxonomy" id="2489054"/>
    <lineage>
        <taxon>Bacteria</taxon>
        <taxon>Pseudomonadati</taxon>
        <taxon>Bacteroidota</taxon>
        <taxon>Flavobacteriia</taxon>
        <taxon>Flavobacteriales</taxon>
        <taxon>Flavobacteriaceae</taxon>
        <taxon>Arenibacter</taxon>
    </lineage>
</organism>
<accession>A0A430K808</accession>
<feature type="transmembrane region" description="Helical" evidence="8">
    <location>
        <begin position="38"/>
        <end position="60"/>
    </location>
</feature>
<feature type="transmembrane region" description="Helical" evidence="8">
    <location>
        <begin position="12"/>
        <end position="31"/>
    </location>
</feature>
<dbReference type="InterPro" id="IPR002549">
    <property type="entry name" value="AI-2E-like"/>
</dbReference>
<feature type="transmembrane region" description="Helical" evidence="8">
    <location>
        <begin position="128"/>
        <end position="145"/>
    </location>
</feature>